<keyword evidence="4" id="KW-1185">Reference proteome</keyword>
<dbReference type="InterPro" id="IPR018698">
    <property type="entry name" value="VWA-like_dom"/>
</dbReference>
<feature type="domain" description="VWA-like" evidence="1">
    <location>
        <begin position="284"/>
        <end position="405"/>
    </location>
</feature>
<evidence type="ECO:0000313" key="3">
    <source>
        <dbReference type="EMBL" id="SHF70529.1"/>
    </source>
</evidence>
<name>A0A1M5DU97_LOKAT</name>
<proteinExistence type="predicted"/>
<evidence type="ECO:0000259" key="2">
    <source>
        <dbReference type="Pfam" id="PF13203"/>
    </source>
</evidence>
<dbReference type="STRING" id="366533.SAMN05444339_110147"/>
<evidence type="ECO:0000259" key="1">
    <source>
        <dbReference type="Pfam" id="PF09967"/>
    </source>
</evidence>
<sequence length="407" mass="43065">MSGRHSARARPALVDLAEADPALAALALWCDHRDGATTGTAGTVITYGPDFEALPRHVQIGLAAHHVLHVALRHSARMGDLQARHGDAFRPDLFNLAADALVNTVLLAADHALPRPAVTLEGLLREGLGQAEGGLAEWDVERLYFALLPRGGDEGDRGAAVEDYAERQRFVPDVDPGDATGGGGAAEEAARWQQHLSRAVEAGRAAGRGVGAALHRLADLPEPQTPWNVILRRLLTRAVMPERRPSSQRPARRWIAAAAQAERAGTPVPGFEAGYRSQTDVARVVVGLDASGSIDDVRLGLFWAEVTGIARRMAVELHVAVFDDGLRHVARLAPTESRPVLPEMPRGGGTDFAPVVAHAARLGASALVVLTDLDGPAGPAPRFPVIWAVPDAAGVAAPFGRLVDLSR</sequence>
<evidence type="ECO:0000313" key="4">
    <source>
        <dbReference type="Proteomes" id="UP000183987"/>
    </source>
</evidence>
<dbReference type="SUPFAM" id="SSF53300">
    <property type="entry name" value="vWA-like"/>
    <property type="match status" value="1"/>
</dbReference>
<protein>
    <submittedName>
        <fullName evidence="3">Predicted metal-dependent peptidase</fullName>
    </submittedName>
</protein>
<dbReference type="OrthoDB" id="9761650at2"/>
<dbReference type="PANTHER" id="PTHR38730">
    <property type="entry name" value="SLL7028 PROTEIN"/>
    <property type="match status" value="1"/>
</dbReference>
<dbReference type="Pfam" id="PF13203">
    <property type="entry name" value="DUF2201_N"/>
    <property type="match status" value="1"/>
</dbReference>
<dbReference type="RefSeq" id="WP_072858457.1">
    <property type="nucleotide sequence ID" value="NZ_FQUE01000010.1"/>
</dbReference>
<dbReference type="InterPro" id="IPR036465">
    <property type="entry name" value="vWFA_dom_sf"/>
</dbReference>
<feature type="domain" description="Putative metallopeptidase" evidence="2">
    <location>
        <begin position="5"/>
        <end position="262"/>
    </location>
</feature>
<dbReference type="Proteomes" id="UP000183987">
    <property type="component" value="Unassembled WGS sequence"/>
</dbReference>
<dbReference type="InterPro" id="IPR025154">
    <property type="entry name" value="Put_metallopeptidase_dom"/>
</dbReference>
<organism evidence="3 4">
    <name type="scientific">Loktanella atrilutea</name>
    <dbReference type="NCBI Taxonomy" id="366533"/>
    <lineage>
        <taxon>Bacteria</taxon>
        <taxon>Pseudomonadati</taxon>
        <taxon>Pseudomonadota</taxon>
        <taxon>Alphaproteobacteria</taxon>
        <taxon>Rhodobacterales</taxon>
        <taxon>Roseobacteraceae</taxon>
        <taxon>Loktanella</taxon>
    </lineage>
</organism>
<dbReference type="PANTHER" id="PTHR38730:SF1">
    <property type="entry name" value="SLL7028 PROTEIN"/>
    <property type="match status" value="1"/>
</dbReference>
<reference evidence="4" key="1">
    <citation type="submission" date="2016-11" db="EMBL/GenBank/DDBJ databases">
        <authorList>
            <person name="Varghese N."/>
            <person name="Submissions S."/>
        </authorList>
    </citation>
    <scope>NUCLEOTIDE SEQUENCE [LARGE SCALE GENOMIC DNA]</scope>
    <source>
        <strain evidence="4">DSM 29326</strain>
    </source>
</reference>
<accession>A0A1M5DU97</accession>
<dbReference type="EMBL" id="FQUE01000010">
    <property type="protein sequence ID" value="SHF70529.1"/>
    <property type="molecule type" value="Genomic_DNA"/>
</dbReference>
<dbReference type="AlphaFoldDB" id="A0A1M5DU97"/>
<gene>
    <name evidence="3" type="ORF">SAMN05444339_110147</name>
</gene>
<dbReference type="Pfam" id="PF09967">
    <property type="entry name" value="DUF2201"/>
    <property type="match status" value="1"/>
</dbReference>